<dbReference type="RefSeq" id="WP_211850498.1">
    <property type="nucleotide sequence ID" value="NZ_JAAGBB010000001.1"/>
</dbReference>
<gene>
    <name evidence="1" type="ORF">GXW71_01020</name>
</gene>
<keyword evidence="2" id="KW-1185">Reference proteome</keyword>
<dbReference type="Proteomes" id="UP001196870">
    <property type="component" value="Unassembled WGS sequence"/>
</dbReference>
<evidence type="ECO:0000313" key="2">
    <source>
        <dbReference type="Proteomes" id="UP001196870"/>
    </source>
</evidence>
<proteinExistence type="predicted"/>
<accession>A0ABS5ERJ8</accession>
<reference evidence="2" key="1">
    <citation type="journal article" date="2021" name="Syst. Appl. Microbiol.">
        <title>Roseomonas hellenica sp. nov., isolated from roots of wild-growing Alkanna tinctoria.</title>
        <authorList>
            <person name="Rat A."/>
            <person name="Naranjo H.D."/>
            <person name="Lebbe L."/>
            <person name="Cnockaert M."/>
            <person name="Krigas N."/>
            <person name="Grigoriadou K."/>
            <person name="Maloupa E."/>
            <person name="Willems A."/>
        </authorList>
    </citation>
    <scope>NUCLEOTIDE SEQUENCE [LARGE SCALE GENOMIC DNA]</scope>
    <source>
        <strain evidence="2">LMG 31523</strain>
    </source>
</reference>
<protein>
    <submittedName>
        <fullName evidence="1">Uncharacterized protein</fullName>
    </submittedName>
</protein>
<organism evidence="1 2">
    <name type="scientific">Plastoroseomonas hellenica</name>
    <dbReference type="NCBI Taxonomy" id="2687306"/>
    <lineage>
        <taxon>Bacteria</taxon>
        <taxon>Pseudomonadati</taxon>
        <taxon>Pseudomonadota</taxon>
        <taxon>Alphaproteobacteria</taxon>
        <taxon>Acetobacterales</taxon>
        <taxon>Acetobacteraceae</taxon>
        <taxon>Plastoroseomonas</taxon>
    </lineage>
</organism>
<sequence>MSGISAAPSAPAIGGGDASGAIGDMQAAFDQAIAKAAEITAITTVKKAELDAAKQRPQN</sequence>
<comment type="caution">
    <text evidence="1">The sequence shown here is derived from an EMBL/GenBank/DDBJ whole genome shotgun (WGS) entry which is preliminary data.</text>
</comment>
<name>A0ABS5ERJ8_9PROT</name>
<dbReference type="EMBL" id="JAAGBB010000001">
    <property type="protein sequence ID" value="MBR0662924.1"/>
    <property type="molecule type" value="Genomic_DNA"/>
</dbReference>
<evidence type="ECO:0000313" key="1">
    <source>
        <dbReference type="EMBL" id="MBR0662924.1"/>
    </source>
</evidence>